<evidence type="ECO:0000256" key="7">
    <source>
        <dbReference type="ARBA" id="ARBA00022786"/>
    </source>
</evidence>
<comment type="similarity">
    <text evidence="3">Belongs to the PIAS family.</text>
</comment>
<evidence type="ECO:0000256" key="11">
    <source>
        <dbReference type="SAM" id="MobiDB-lite"/>
    </source>
</evidence>
<feature type="domain" description="SAP" evidence="12">
    <location>
        <begin position="20"/>
        <end position="54"/>
    </location>
</feature>
<comment type="pathway">
    <text evidence="2">Protein modification; protein sumoylation.</text>
</comment>
<organism evidence="15 16">
    <name type="scientific">Exophiala bonariae</name>
    <dbReference type="NCBI Taxonomy" id="1690606"/>
    <lineage>
        <taxon>Eukaryota</taxon>
        <taxon>Fungi</taxon>
        <taxon>Dikarya</taxon>
        <taxon>Ascomycota</taxon>
        <taxon>Pezizomycotina</taxon>
        <taxon>Eurotiomycetes</taxon>
        <taxon>Chaetothyriomycetidae</taxon>
        <taxon>Chaetothyriales</taxon>
        <taxon>Herpotrichiellaceae</taxon>
        <taxon>Exophiala</taxon>
    </lineage>
</organism>
<dbReference type="Pfam" id="PF02891">
    <property type="entry name" value="zf-MIZ"/>
    <property type="match status" value="1"/>
</dbReference>
<dbReference type="PANTHER" id="PTHR10782">
    <property type="entry name" value="ZINC FINGER MIZ DOMAIN-CONTAINING PROTEIN"/>
    <property type="match status" value="1"/>
</dbReference>
<evidence type="ECO:0000256" key="5">
    <source>
        <dbReference type="ARBA" id="ARBA00022723"/>
    </source>
</evidence>
<reference evidence="15 16" key="1">
    <citation type="submission" date="2023-08" db="EMBL/GenBank/DDBJ databases">
        <title>Black Yeasts Isolated from many extreme environments.</title>
        <authorList>
            <person name="Coleine C."/>
            <person name="Stajich J.E."/>
            <person name="Selbmann L."/>
        </authorList>
    </citation>
    <scope>NUCLEOTIDE SEQUENCE [LARGE SCALE GENOMIC DNA]</scope>
    <source>
        <strain evidence="15 16">CCFEE 5792</strain>
    </source>
</reference>
<dbReference type="AlphaFoldDB" id="A0AAV9NSF7"/>
<dbReference type="PANTHER" id="PTHR10782:SF100">
    <property type="entry name" value="LIGASE SIZA, PUTATIVE (AFU_ORTHOLOGUE AFUA_6G05240)-RELATED"/>
    <property type="match status" value="1"/>
</dbReference>
<feature type="compositionally biased region" description="Low complexity" evidence="11">
    <location>
        <begin position="87"/>
        <end position="105"/>
    </location>
</feature>
<proteinExistence type="inferred from homology"/>
<dbReference type="GO" id="GO:0000785">
    <property type="term" value="C:chromatin"/>
    <property type="evidence" value="ECO:0007669"/>
    <property type="project" value="TreeGrafter"/>
</dbReference>
<evidence type="ECO:0000313" key="16">
    <source>
        <dbReference type="Proteomes" id="UP001358417"/>
    </source>
</evidence>
<comment type="subcellular location">
    <subcellularLocation>
        <location evidence="1">Nucleus</location>
    </subcellularLocation>
</comment>
<dbReference type="GeneID" id="89969122"/>
<dbReference type="InterPro" id="IPR036361">
    <property type="entry name" value="SAP_dom_sf"/>
</dbReference>
<feature type="domain" description="PINIT" evidence="14">
    <location>
        <begin position="107"/>
        <end position="267"/>
    </location>
</feature>
<feature type="region of interest" description="Disordered" evidence="11">
    <location>
        <begin position="378"/>
        <end position="530"/>
    </location>
</feature>
<dbReference type="RefSeq" id="XP_064712389.1">
    <property type="nucleotide sequence ID" value="XM_064844529.1"/>
</dbReference>
<evidence type="ECO:0000256" key="3">
    <source>
        <dbReference type="ARBA" id="ARBA00005383"/>
    </source>
</evidence>
<evidence type="ECO:0000256" key="10">
    <source>
        <dbReference type="PROSITE-ProRule" id="PRU00452"/>
    </source>
</evidence>
<dbReference type="InterPro" id="IPR038654">
    <property type="entry name" value="PINIT_sf"/>
</dbReference>
<evidence type="ECO:0000256" key="6">
    <source>
        <dbReference type="ARBA" id="ARBA00022771"/>
    </source>
</evidence>
<dbReference type="GO" id="GO:0005634">
    <property type="term" value="C:nucleus"/>
    <property type="evidence" value="ECO:0007669"/>
    <property type="project" value="UniProtKB-SubCell"/>
</dbReference>
<keyword evidence="7" id="KW-0833">Ubl conjugation pathway</keyword>
<dbReference type="GO" id="GO:0061665">
    <property type="term" value="F:SUMO ligase activity"/>
    <property type="evidence" value="ECO:0007669"/>
    <property type="project" value="TreeGrafter"/>
</dbReference>
<keyword evidence="6 10" id="KW-0863">Zinc-finger</keyword>
<dbReference type="PROSITE" id="PS50800">
    <property type="entry name" value="SAP"/>
    <property type="match status" value="1"/>
</dbReference>
<name>A0AAV9NSF7_9EURO</name>
<comment type="caution">
    <text evidence="15">The sequence shown here is derived from an EMBL/GenBank/DDBJ whole genome shotgun (WGS) entry which is preliminary data.</text>
</comment>
<evidence type="ECO:0000256" key="8">
    <source>
        <dbReference type="ARBA" id="ARBA00022833"/>
    </source>
</evidence>
<feature type="domain" description="SP-RING-type" evidence="13">
    <location>
        <begin position="297"/>
        <end position="378"/>
    </location>
</feature>
<dbReference type="Gene3D" id="3.30.40.10">
    <property type="entry name" value="Zinc/RING finger domain, C3HC4 (zinc finger)"/>
    <property type="match status" value="1"/>
</dbReference>
<dbReference type="PROSITE" id="PS51044">
    <property type="entry name" value="ZF_SP_RING"/>
    <property type="match status" value="1"/>
</dbReference>
<dbReference type="InterPro" id="IPR023321">
    <property type="entry name" value="PINIT"/>
</dbReference>
<evidence type="ECO:0000259" key="12">
    <source>
        <dbReference type="PROSITE" id="PS50800"/>
    </source>
</evidence>
<accession>A0AAV9NSF7</accession>
<gene>
    <name evidence="15" type="ORF">LTR84_000900</name>
</gene>
<feature type="region of interest" description="Disordered" evidence="11">
    <location>
        <begin position="87"/>
        <end position="115"/>
    </location>
</feature>
<dbReference type="Gene3D" id="1.10.720.30">
    <property type="entry name" value="SAP domain"/>
    <property type="match status" value="1"/>
</dbReference>
<keyword evidence="8" id="KW-0862">Zinc</keyword>
<evidence type="ECO:0000256" key="4">
    <source>
        <dbReference type="ARBA" id="ARBA00022679"/>
    </source>
</evidence>
<evidence type="ECO:0000256" key="2">
    <source>
        <dbReference type="ARBA" id="ARBA00004718"/>
    </source>
</evidence>
<sequence length="530" mass="58975">MATSAYASSQEQASQMTARVKTLTVEKLKILLRTEGLPVSGVKNELQVRAIAHIERLRMAGDQAGLTRVRGNISGFPPTYGSSAYPSPYSPHNSTSSASPHYSSPVPHPSYNMPGSNSLSNRISFKNSPFYTITRSLTTVLECKAREATRDTARLTVSFDQGLVDQLARDPSCRIMVFCAAEGFQPLSKESEIAFPHNVELKCNSDEVKANLRGLKNKPGSTRPADITHLIRKKANYPNSVEMVYALTTKDKQKQKFYLVVNLVQQKSIPAMVAELRRGRVITKDQVLREMRTKAEDPDEIVATSSVLSLKDPVAYTRITTPCRSIGCNHNQCFDAAAYLQLQEQAPTWTCPICNKPAPWENLALDQYVNDILSSTSTETEAVTVNPDGRWQLQKEDDSNNNNNRRSNPTPSEEDEDDDLVEIRDDPFTKPKVDTLTPHTVRTPPLSSREDSRAPSMSAPKSASKRPREDVIDLTLSDDEDVPASKAPRMSNVSASELTRTHPLDNRYYFQLPPPNPSSGFNFDRMHPSF</sequence>
<dbReference type="Pfam" id="PF14324">
    <property type="entry name" value="PINIT"/>
    <property type="match status" value="1"/>
</dbReference>
<keyword evidence="4" id="KW-0808">Transferase</keyword>
<feature type="compositionally biased region" description="Basic and acidic residues" evidence="11">
    <location>
        <begin position="421"/>
        <end position="433"/>
    </location>
</feature>
<evidence type="ECO:0000259" key="14">
    <source>
        <dbReference type="PROSITE" id="PS51466"/>
    </source>
</evidence>
<dbReference type="GO" id="GO:0016925">
    <property type="term" value="P:protein sumoylation"/>
    <property type="evidence" value="ECO:0007669"/>
    <property type="project" value="TreeGrafter"/>
</dbReference>
<dbReference type="Pfam" id="PF02037">
    <property type="entry name" value="SAP"/>
    <property type="match status" value="1"/>
</dbReference>
<dbReference type="InterPro" id="IPR004181">
    <property type="entry name" value="Znf_MIZ"/>
</dbReference>
<dbReference type="GO" id="GO:0008270">
    <property type="term" value="F:zinc ion binding"/>
    <property type="evidence" value="ECO:0007669"/>
    <property type="project" value="UniProtKB-KW"/>
</dbReference>
<dbReference type="Proteomes" id="UP001358417">
    <property type="component" value="Unassembled WGS sequence"/>
</dbReference>
<dbReference type="InterPro" id="IPR003034">
    <property type="entry name" value="SAP_dom"/>
</dbReference>
<keyword evidence="9" id="KW-0539">Nucleus</keyword>
<keyword evidence="5" id="KW-0479">Metal-binding</keyword>
<protein>
    <submittedName>
        <fullName evidence="15">Uncharacterized protein</fullName>
    </submittedName>
</protein>
<evidence type="ECO:0000259" key="13">
    <source>
        <dbReference type="PROSITE" id="PS51044"/>
    </source>
</evidence>
<dbReference type="EMBL" id="JAVRRD010000001">
    <property type="protein sequence ID" value="KAK5065065.1"/>
    <property type="molecule type" value="Genomic_DNA"/>
</dbReference>
<dbReference type="PROSITE" id="PS51466">
    <property type="entry name" value="PINIT"/>
    <property type="match status" value="1"/>
</dbReference>
<keyword evidence="16" id="KW-1185">Reference proteome</keyword>
<dbReference type="Gene3D" id="2.60.120.780">
    <property type="entry name" value="PINIT domain"/>
    <property type="match status" value="1"/>
</dbReference>
<evidence type="ECO:0000313" key="15">
    <source>
        <dbReference type="EMBL" id="KAK5065065.1"/>
    </source>
</evidence>
<dbReference type="SMART" id="SM00513">
    <property type="entry name" value="SAP"/>
    <property type="match status" value="1"/>
</dbReference>
<evidence type="ECO:0000256" key="9">
    <source>
        <dbReference type="ARBA" id="ARBA00023242"/>
    </source>
</evidence>
<dbReference type="InterPro" id="IPR013083">
    <property type="entry name" value="Znf_RING/FYVE/PHD"/>
</dbReference>
<evidence type="ECO:0000256" key="1">
    <source>
        <dbReference type="ARBA" id="ARBA00004123"/>
    </source>
</evidence>